<dbReference type="EMBL" id="JBHSFS010000002">
    <property type="protein sequence ID" value="MFC4512289.1"/>
    <property type="molecule type" value="Genomic_DNA"/>
</dbReference>
<comment type="caution">
    <text evidence="1">The sequence shown here is derived from an EMBL/GenBank/DDBJ whole genome shotgun (WGS) entry which is preliminary data.</text>
</comment>
<organism evidence="1 2">
    <name type="scientific">Streptomyces ehimensis</name>
    <dbReference type="NCBI Taxonomy" id="68195"/>
    <lineage>
        <taxon>Bacteria</taxon>
        <taxon>Bacillati</taxon>
        <taxon>Actinomycetota</taxon>
        <taxon>Actinomycetes</taxon>
        <taxon>Kitasatosporales</taxon>
        <taxon>Streptomycetaceae</taxon>
        <taxon>Streptomyces</taxon>
    </lineage>
</organism>
<dbReference type="Proteomes" id="UP001595990">
    <property type="component" value="Unassembled WGS sequence"/>
</dbReference>
<accession>A0ABV9BCN7</accession>
<reference evidence="2" key="1">
    <citation type="journal article" date="2019" name="Int. J. Syst. Evol. Microbiol.">
        <title>The Global Catalogue of Microorganisms (GCM) 10K type strain sequencing project: providing services to taxonomists for standard genome sequencing and annotation.</title>
        <authorList>
            <consortium name="The Broad Institute Genomics Platform"/>
            <consortium name="The Broad Institute Genome Sequencing Center for Infectious Disease"/>
            <person name="Wu L."/>
            <person name="Ma J."/>
        </authorList>
    </citation>
    <scope>NUCLEOTIDE SEQUENCE [LARGE SCALE GENOMIC DNA]</scope>
    <source>
        <strain evidence="2">CECT 8064</strain>
    </source>
</reference>
<proteinExistence type="predicted"/>
<name>A0ABV9BCN7_9ACTN</name>
<gene>
    <name evidence="1" type="ORF">ACFPEN_04990</name>
</gene>
<dbReference type="RefSeq" id="WP_417922365.1">
    <property type="nucleotide sequence ID" value="NZ_JBHSFS010000002.1"/>
</dbReference>
<evidence type="ECO:0000313" key="2">
    <source>
        <dbReference type="Proteomes" id="UP001595990"/>
    </source>
</evidence>
<evidence type="ECO:0008006" key="3">
    <source>
        <dbReference type="Google" id="ProtNLM"/>
    </source>
</evidence>
<sequence length="218" mass="24367">MNVNYSRDAIRDLLESVGHPLPRHDIMLRLLWAAGADPAVYRTIDDVRDGRIAGNALEFSDNLRAMRADGDLVLLRTTEWRRILGLRFNPDIRINSGGSYRYATRAQHERWQAETDHPAQILAQLQTRLDPDGVLTYASVARSDLAVLFKLAVEGARLHPSPAASSGPKPDSGMTADRIAEIRSKAASEFRDWEWADTVIDELLREVERLSSFSTGSS</sequence>
<keyword evidence="2" id="KW-1185">Reference proteome</keyword>
<evidence type="ECO:0000313" key="1">
    <source>
        <dbReference type="EMBL" id="MFC4512289.1"/>
    </source>
</evidence>
<protein>
    <recommendedName>
        <fullName evidence="3">GPP34 family phosphoprotein</fullName>
    </recommendedName>
</protein>